<feature type="domain" description="Neurotransmitter-gated ion-channel transmembrane" evidence="21">
    <location>
        <begin position="562"/>
        <end position="624"/>
    </location>
</feature>
<dbReference type="CDD" id="cd19064">
    <property type="entry name" value="LGIC_TM_nAChR"/>
    <property type="match status" value="1"/>
</dbReference>
<evidence type="ECO:0000256" key="12">
    <source>
        <dbReference type="ARBA" id="ARBA00023170"/>
    </source>
</evidence>
<dbReference type="Pfam" id="PF02932">
    <property type="entry name" value="Neur_chan_memb"/>
    <property type="match status" value="2"/>
</dbReference>
<comment type="similarity">
    <text evidence="2">Belongs to the ligand-gated ion channel (TC 1.A.9) family. Acetylcholine receptor (TC 1.A.9.1) subfamily.</text>
</comment>
<dbReference type="STRING" id="151549.A0A4C1X988"/>
<dbReference type="InterPro" id="IPR018000">
    <property type="entry name" value="Neurotransmitter_ion_chnl_CS"/>
</dbReference>
<keyword evidence="14" id="KW-0628">Postsynaptic cell membrane</keyword>
<feature type="transmembrane region" description="Helical" evidence="18">
    <location>
        <begin position="251"/>
        <end position="275"/>
    </location>
</feature>
<keyword evidence="8" id="KW-0770">Synapse</keyword>
<evidence type="ECO:0000256" key="18">
    <source>
        <dbReference type="RuleBase" id="RU000687"/>
    </source>
</evidence>
<keyword evidence="15" id="KW-1071">Ligand-gated ion channel</keyword>
<dbReference type="GO" id="GO:0007271">
    <property type="term" value="P:synaptic transmission, cholinergic"/>
    <property type="evidence" value="ECO:0007669"/>
    <property type="project" value="UniProtKB-ARBA"/>
</dbReference>
<keyword evidence="12 22" id="KW-0675">Receptor</keyword>
<organism evidence="22 23">
    <name type="scientific">Eumeta variegata</name>
    <name type="common">Bagworm moth</name>
    <name type="synonym">Eumeta japonica</name>
    <dbReference type="NCBI Taxonomy" id="151549"/>
    <lineage>
        <taxon>Eukaryota</taxon>
        <taxon>Metazoa</taxon>
        <taxon>Ecdysozoa</taxon>
        <taxon>Arthropoda</taxon>
        <taxon>Hexapoda</taxon>
        <taxon>Insecta</taxon>
        <taxon>Pterygota</taxon>
        <taxon>Neoptera</taxon>
        <taxon>Endopterygota</taxon>
        <taxon>Lepidoptera</taxon>
        <taxon>Glossata</taxon>
        <taxon>Ditrysia</taxon>
        <taxon>Tineoidea</taxon>
        <taxon>Psychidae</taxon>
        <taxon>Oiketicinae</taxon>
        <taxon>Eumeta</taxon>
    </lineage>
</organism>
<keyword evidence="10 18" id="KW-0472">Membrane</keyword>
<evidence type="ECO:0000256" key="7">
    <source>
        <dbReference type="ARBA" id="ARBA00022989"/>
    </source>
</evidence>
<comment type="caution">
    <text evidence="22">The sequence shown here is derived from an EMBL/GenBank/DDBJ whole genome shotgun (WGS) entry which is preliminary data.</text>
</comment>
<keyword evidence="11" id="KW-1015">Disulfide bond</keyword>
<evidence type="ECO:0000256" key="4">
    <source>
        <dbReference type="ARBA" id="ARBA00022475"/>
    </source>
</evidence>
<evidence type="ECO:0000259" key="20">
    <source>
        <dbReference type="Pfam" id="PF02931"/>
    </source>
</evidence>
<dbReference type="PROSITE" id="PS00236">
    <property type="entry name" value="NEUROTR_ION_CHANNEL"/>
    <property type="match status" value="1"/>
</dbReference>
<sequence length="724" mass="82115">MGAVKKLISRRLEEGGRGRGENTIGLITWRGTVLFVVISVGRAEFGSSRSRNDPLTRRVSDAPSVGTDSTFKFRYKENDRHPTPLSVSAEWNDYKLKWNPEDYGGVDTLHVPSEHIWLPDIVLYNNADGNYEVTIMTKAILHHDGKVIWKPPAIYKSFCEIDVEYFPFDEQTCFMKFGSWSYDGYMVDLRHLNQSQDSDHIRMGIDLSEYYISVEWDIMRVPVTRNEKFYSCCEEPYPDIIFNITLRRKTLFYTVNLIIPCVGISFLSVLVFYLPSDSGEKISLCISILLSLTVFFLLLAEIIPPTSLTVPLLGKYLLFTMMLVTLSVVVTIVVLNVNFRSPVTHHMAPWVRKVFIDFLPKILCIQRPEKPPDEEDEKPTEVSLICAVPAARYTLDDNRFDRSRPARPSETTPSGAVLSPSRAPCITKVSLPGRFHFVPIFLYHRRPRGPNERARPVIYVPRAAAEGSRDVRARLARWTPAAPEISSNYWPLAAAGHRVLFVVTEVFGPDEIDGKFKEWGCDEYELPGMPPSPPPPPGGDDELFSPPPESPCRLDLDDSSPSLEKPYVREMEKTIEGSRFIAQHVKNKDKFESVEDDWKYVAMVLDRIFLFAFTIACVVGTAMIIFRAPTFYDNTKPIDILYSKIAKKKLELLKMGSEGDPESAFRIAASSTQVFVTTPQPPRVRRDLHVFIHLAKQMYPSVPGEGAAVSREPRISLFSLRAKV</sequence>
<evidence type="ECO:0000256" key="9">
    <source>
        <dbReference type="ARBA" id="ARBA00023065"/>
    </source>
</evidence>
<keyword evidence="7 18" id="KW-1133">Transmembrane helix</keyword>
<dbReference type="InterPro" id="IPR036719">
    <property type="entry name" value="Neuro-gated_channel_TM_sf"/>
</dbReference>
<feature type="transmembrane region" description="Helical" evidence="18">
    <location>
        <begin position="316"/>
        <end position="337"/>
    </location>
</feature>
<dbReference type="Proteomes" id="UP000299102">
    <property type="component" value="Unassembled WGS sequence"/>
</dbReference>
<keyword evidence="16 18" id="KW-0407">Ion channel</keyword>
<dbReference type="InterPro" id="IPR036734">
    <property type="entry name" value="Neur_chan_lig-bd_sf"/>
</dbReference>
<evidence type="ECO:0000256" key="11">
    <source>
        <dbReference type="ARBA" id="ARBA00023157"/>
    </source>
</evidence>
<name>A0A4C1X988_EUMVA</name>
<evidence type="ECO:0000313" key="23">
    <source>
        <dbReference type="Proteomes" id="UP000299102"/>
    </source>
</evidence>
<dbReference type="PRINTS" id="PR00252">
    <property type="entry name" value="NRIONCHANNEL"/>
</dbReference>
<feature type="domain" description="Neurotransmitter-gated ion-channel transmembrane" evidence="21">
    <location>
        <begin position="257"/>
        <end position="382"/>
    </location>
</feature>
<dbReference type="InterPro" id="IPR006201">
    <property type="entry name" value="Neur_channel"/>
</dbReference>
<protein>
    <submittedName>
        <fullName evidence="22">Acetylcholine receptor subunit alpha-like 1</fullName>
    </submittedName>
</protein>
<feature type="region of interest" description="Disordered" evidence="19">
    <location>
        <begin position="399"/>
        <end position="419"/>
    </location>
</feature>
<evidence type="ECO:0000256" key="10">
    <source>
        <dbReference type="ARBA" id="ARBA00023136"/>
    </source>
</evidence>
<dbReference type="InterPro" id="IPR038050">
    <property type="entry name" value="Neuro_actylchol_rec"/>
</dbReference>
<evidence type="ECO:0000313" key="22">
    <source>
        <dbReference type="EMBL" id="GBP60336.1"/>
    </source>
</evidence>
<evidence type="ECO:0000259" key="21">
    <source>
        <dbReference type="Pfam" id="PF02932"/>
    </source>
</evidence>
<dbReference type="GO" id="GO:0045211">
    <property type="term" value="C:postsynaptic membrane"/>
    <property type="evidence" value="ECO:0007669"/>
    <property type="project" value="UniProtKB-SubCell"/>
</dbReference>
<reference evidence="22 23" key="1">
    <citation type="journal article" date="2019" name="Commun. Biol.">
        <title>The bagworm genome reveals a unique fibroin gene that provides high tensile strength.</title>
        <authorList>
            <person name="Kono N."/>
            <person name="Nakamura H."/>
            <person name="Ohtoshi R."/>
            <person name="Tomita M."/>
            <person name="Numata K."/>
            <person name="Arakawa K."/>
        </authorList>
    </citation>
    <scope>NUCLEOTIDE SEQUENCE [LARGE SCALE GENOMIC DNA]</scope>
</reference>
<gene>
    <name evidence="22" type="primary">nAChRalpha1</name>
    <name evidence="22" type="ORF">EVAR_91371_1</name>
</gene>
<evidence type="ECO:0000256" key="1">
    <source>
        <dbReference type="ARBA" id="ARBA00003328"/>
    </source>
</evidence>
<dbReference type="SUPFAM" id="SSF90112">
    <property type="entry name" value="Neurotransmitter-gated ion-channel transmembrane pore"/>
    <property type="match status" value="1"/>
</dbReference>
<dbReference type="Gene3D" id="1.20.58.390">
    <property type="entry name" value="Neurotransmitter-gated ion-channel transmembrane domain"/>
    <property type="match status" value="2"/>
</dbReference>
<evidence type="ECO:0000256" key="5">
    <source>
        <dbReference type="ARBA" id="ARBA00022692"/>
    </source>
</evidence>
<dbReference type="FunFam" id="1.20.58.390:FF:000012">
    <property type="entry name" value="Acetylcholine receptor subunit alpha-like"/>
    <property type="match status" value="1"/>
</dbReference>
<dbReference type="Pfam" id="PF02931">
    <property type="entry name" value="Neur_chan_LBD"/>
    <property type="match status" value="1"/>
</dbReference>
<dbReference type="GO" id="GO:0022848">
    <property type="term" value="F:acetylcholine-gated monoatomic cation-selective channel activity"/>
    <property type="evidence" value="ECO:0007669"/>
    <property type="project" value="InterPro"/>
</dbReference>
<evidence type="ECO:0000256" key="3">
    <source>
        <dbReference type="ARBA" id="ARBA00022448"/>
    </source>
</evidence>
<evidence type="ECO:0000256" key="14">
    <source>
        <dbReference type="ARBA" id="ARBA00023257"/>
    </source>
</evidence>
<evidence type="ECO:0000256" key="2">
    <source>
        <dbReference type="ARBA" id="ARBA00009237"/>
    </source>
</evidence>
<evidence type="ECO:0000256" key="6">
    <source>
        <dbReference type="ARBA" id="ARBA00022729"/>
    </source>
</evidence>
<dbReference type="SUPFAM" id="SSF63712">
    <property type="entry name" value="Nicotinic receptor ligand binding domain-like"/>
    <property type="match status" value="1"/>
</dbReference>
<dbReference type="Gene3D" id="2.70.170.10">
    <property type="entry name" value="Neurotransmitter-gated ion-channel ligand-binding domain"/>
    <property type="match status" value="1"/>
</dbReference>
<dbReference type="EMBL" id="BGZK01000786">
    <property type="protein sequence ID" value="GBP60336.1"/>
    <property type="molecule type" value="Genomic_DNA"/>
</dbReference>
<evidence type="ECO:0000256" key="16">
    <source>
        <dbReference type="ARBA" id="ARBA00023303"/>
    </source>
</evidence>
<dbReference type="PRINTS" id="PR00254">
    <property type="entry name" value="NICOTINICR"/>
</dbReference>
<dbReference type="FunFam" id="1.20.58.390:FF:000022">
    <property type="entry name" value="Nicotinic acetylcholine receptor subunit alpha4"/>
    <property type="match status" value="1"/>
</dbReference>
<keyword evidence="9 18" id="KW-0406">Ion transport</keyword>
<feature type="transmembrane region" description="Helical" evidence="18">
    <location>
        <begin position="282"/>
        <end position="304"/>
    </location>
</feature>
<dbReference type="InterPro" id="IPR006029">
    <property type="entry name" value="Neurotrans-gated_channel_TM"/>
</dbReference>
<keyword evidence="5 18" id="KW-0812">Transmembrane</keyword>
<comment type="function">
    <text evidence="1">After binding acetylcholine, the AChR responds by an extensive change in conformation that affects all subunits and leads to opening of an ion-conducting channel across the plasma membrane.</text>
</comment>
<evidence type="ECO:0000256" key="8">
    <source>
        <dbReference type="ARBA" id="ARBA00023018"/>
    </source>
</evidence>
<evidence type="ECO:0000256" key="19">
    <source>
        <dbReference type="SAM" id="MobiDB-lite"/>
    </source>
</evidence>
<dbReference type="FunFam" id="2.70.170.10:FF:000013">
    <property type="entry name" value="Acetylcholine receptor subunit alpha"/>
    <property type="match status" value="1"/>
</dbReference>
<accession>A0A4C1X988</accession>
<keyword evidence="13" id="KW-0325">Glycoprotein</keyword>
<keyword evidence="23" id="KW-1185">Reference proteome</keyword>
<keyword evidence="3 18" id="KW-0813">Transport</keyword>
<dbReference type="GO" id="GO:0004888">
    <property type="term" value="F:transmembrane signaling receptor activity"/>
    <property type="evidence" value="ECO:0007669"/>
    <property type="project" value="InterPro"/>
</dbReference>
<dbReference type="PANTHER" id="PTHR18945">
    <property type="entry name" value="NEUROTRANSMITTER GATED ION CHANNEL"/>
    <property type="match status" value="1"/>
</dbReference>
<dbReference type="InterPro" id="IPR006202">
    <property type="entry name" value="Neur_chan_lig-bd"/>
</dbReference>
<feature type="transmembrane region" description="Helical" evidence="18">
    <location>
        <begin position="608"/>
        <end position="626"/>
    </location>
</feature>
<dbReference type="OrthoDB" id="5975154at2759"/>
<evidence type="ECO:0000256" key="13">
    <source>
        <dbReference type="ARBA" id="ARBA00023180"/>
    </source>
</evidence>
<comment type="subcellular location">
    <subcellularLocation>
        <location evidence="17">Postsynaptic cell membrane</location>
        <topology evidence="17">Multi-pass membrane protein</topology>
    </subcellularLocation>
</comment>
<evidence type="ECO:0000256" key="17">
    <source>
        <dbReference type="ARBA" id="ARBA00034104"/>
    </source>
</evidence>
<dbReference type="InterPro" id="IPR002394">
    <property type="entry name" value="Nicotinic_acetylcholine_rcpt"/>
</dbReference>
<proteinExistence type="inferred from homology"/>
<feature type="compositionally biased region" description="Pro residues" evidence="19">
    <location>
        <begin position="528"/>
        <end position="538"/>
    </location>
</feature>
<feature type="region of interest" description="Disordered" evidence="19">
    <location>
        <begin position="525"/>
        <end position="559"/>
    </location>
</feature>
<keyword evidence="6" id="KW-0732">Signal</keyword>
<keyword evidence="4" id="KW-1003">Cell membrane</keyword>
<dbReference type="AlphaFoldDB" id="A0A4C1X988"/>
<feature type="domain" description="Neurotransmitter-gated ion-channel ligand-binding" evidence="20">
    <location>
        <begin position="84"/>
        <end position="250"/>
    </location>
</feature>
<evidence type="ECO:0000256" key="15">
    <source>
        <dbReference type="ARBA" id="ARBA00023286"/>
    </source>
</evidence>